<comment type="pathway">
    <text evidence="2">Lipid metabolism; sphingolipid metabolism.</text>
</comment>
<dbReference type="PANTHER" id="PTHR43550">
    <property type="entry name" value="3-KETODIHYDROSPHINGOSINE REDUCTASE"/>
    <property type="match status" value="1"/>
</dbReference>
<dbReference type="PANTHER" id="PTHR43550:SF3">
    <property type="entry name" value="3-KETODIHYDROSPHINGOSINE REDUCTASE"/>
    <property type="match status" value="1"/>
</dbReference>
<keyword evidence="8" id="KW-0560">Oxidoreductase</keyword>
<sequence>MTHVVITGGSSGIGLAVARIYVRRGYRVSLIARGAAALEAARIALDEARDGRVHIATADVADAEAVGAAIRACEAAAGPCDILICSAGIVTPSPFDAQAPADFDRQIAINLSGSVHAVRAVYARMCARGQGRIMLVSSGAGLIGIPGYAAYCASKFALRGFAEALRSEARPKGVTISICFPPDTQTPQLERERAARPAEAEVIMGQVKPWSAEHVATRLVRALDRGRFDVYFGLTLLALGRLAPLVRPLIDRYFDRQIRRLHRVTEP</sequence>
<keyword evidence="5" id="KW-0256">Endoplasmic reticulum</keyword>
<keyword evidence="12" id="KW-1133">Transmembrane helix</keyword>
<evidence type="ECO:0000259" key="13">
    <source>
        <dbReference type="SMART" id="SM00822"/>
    </source>
</evidence>
<dbReference type="SUPFAM" id="SSF51735">
    <property type="entry name" value="NAD(P)-binding Rossmann-fold domains"/>
    <property type="match status" value="1"/>
</dbReference>
<dbReference type="PRINTS" id="PR00080">
    <property type="entry name" value="SDRFAMILY"/>
</dbReference>
<comment type="similarity">
    <text evidence="11">Belongs to the short-chain dehydrogenases/reductases (SDR) family.</text>
</comment>
<dbReference type="Proteomes" id="UP001139089">
    <property type="component" value="Unassembled WGS sequence"/>
</dbReference>
<evidence type="ECO:0000256" key="9">
    <source>
        <dbReference type="ARBA" id="ARBA00023098"/>
    </source>
</evidence>
<evidence type="ECO:0000256" key="2">
    <source>
        <dbReference type="ARBA" id="ARBA00004760"/>
    </source>
</evidence>
<keyword evidence="6" id="KW-0521">NADP</keyword>
<dbReference type="EMBL" id="JAJOZR010000003">
    <property type="protein sequence ID" value="MCD7108535.1"/>
    <property type="molecule type" value="Genomic_DNA"/>
</dbReference>
<dbReference type="EC" id="1.1.1.102" evidence="10"/>
<dbReference type="GO" id="GO:0006666">
    <property type="term" value="P:3-keto-sphinganine metabolic process"/>
    <property type="evidence" value="ECO:0007669"/>
    <property type="project" value="InterPro"/>
</dbReference>
<dbReference type="RefSeq" id="WP_231812644.1">
    <property type="nucleotide sequence ID" value="NZ_JAJOZR010000003.1"/>
</dbReference>
<evidence type="ECO:0000313" key="14">
    <source>
        <dbReference type="EMBL" id="MCD7108535.1"/>
    </source>
</evidence>
<comment type="caution">
    <text evidence="14">The sequence shown here is derived from an EMBL/GenBank/DDBJ whole genome shotgun (WGS) entry which is preliminary data.</text>
</comment>
<dbReference type="SMART" id="SM00822">
    <property type="entry name" value="PKS_KR"/>
    <property type="match status" value="1"/>
</dbReference>
<dbReference type="Pfam" id="PF00106">
    <property type="entry name" value="adh_short"/>
    <property type="match status" value="1"/>
</dbReference>
<keyword evidence="7" id="KW-0746">Sphingolipid metabolism</keyword>
<dbReference type="GO" id="GO:0016020">
    <property type="term" value="C:membrane"/>
    <property type="evidence" value="ECO:0007669"/>
    <property type="project" value="GOC"/>
</dbReference>
<protein>
    <recommendedName>
        <fullName evidence="10">3-dehydrosphinganine reductase</fullName>
        <ecNumber evidence="10">1.1.1.102</ecNumber>
    </recommendedName>
</protein>
<dbReference type="InterPro" id="IPR057326">
    <property type="entry name" value="KR_dom"/>
</dbReference>
<dbReference type="GO" id="GO:0047560">
    <property type="term" value="F:3-dehydrosphinganine reductase activity"/>
    <property type="evidence" value="ECO:0007669"/>
    <property type="project" value="UniProtKB-EC"/>
</dbReference>
<evidence type="ECO:0000256" key="1">
    <source>
        <dbReference type="ARBA" id="ARBA00004240"/>
    </source>
</evidence>
<evidence type="ECO:0000256" key="3">
    <source>
        <dbReference type="ARBA" id="ARBA00004991"/>
    </source>
</evidence>
<dbReference type="PROSITE" id="PS00061">
    <property type="entry name" value="ADH_SHORT"/>
    <property type="match status" value="1"/>
</dbReference>
<evidence type="ECO:0000256" key="11">
    <source>
        <dbReference type="RuleBase" id="RU000363"/>
    </source>
</evidence>
<keyword evidence="12" id="KW-0472">Membrane</keyword>
<evidence type="ECO:0000256" key="5">
    <source>
        <dbReference type="ARBA" id="ARBA00022824"/>
    </source>
</evidence>
<evidence type="ECO:0000256" key="7">
    <source>
        <dbReference type="ARBA" id="ARBA00022919"/>
    </source>
</evidence>
<dbReference type="FunFam" id="3.40.50.720:FF:000468">
    <property type="entry name" value="Short-chain dehydrogenase, putative"/>
    <property type="match status" value="1"/>
</dbReference>
<reference evidence="14" key="1">
    <citation type="submission" date="2021-12" db="EMBL/GenBank/DDBJ databases">
        <authorList>
            <person name="Li Y."/>
        </authorList>
    </citation>
    <scope>NUCLEOTIDE SEQUENCE</scope>
    <source>
        <strain evidence="14">DKSPLA3</strain>
    </source>
</reference>
<evidence type="ECO:0000256" key="12">
    <source>
        <dbReference type="SAM" id="Phobius"/>
    </source>
</evidence>
<dbReference type="PRINTS" id="PR00081">
    <property type="entry name" value="GDHRDH"/>
</dbReference>
<comment type="pathway">
    <text evidence="3">Sphingolipid metabolism.</text>
</comment>
<evidence type="ECO:0000256" key="10">
    <source>
        <dbReference type="ARBA" id="ARBA00026112"/>
    </source>
</evidence>
<proteinExistence type="inferred from homology"/>
<dbReference type="GO" id="GO:0000166">
    <property type="term" value="F:nucleotide binding"/>
    <property type="evidence" value="ECO:0007669"/>
    <property type="project" value="UniProtKB-KW"/>
</dbReference>
<gene>
    <name evidence="14" type="ORF">LRX75_05700</name>
</gene>
<evidence type="ECO:0000256" key="6">
    <source>
        <dbReference type="ARBA" id="ARBA00022857"/>
    </source>
</evidence>
<feature type="domain" description="Ketoreductase" evidence="13">
    <location>
        <begin position="2"/>
        <end position="183"/>
    </location>
</feature>
<keyword evidence="12" id="KW-0812">Transmembrane</keyword>
<dbReference type="InterPro" id="IPR002347">
    <property type="entry name" value="SDR_fam"/>
</dbReference>
<organism evidence="14 15">
    <name type="scientific">Rhizobium quercicola</name>
    <dbReference type="NCBI Taxonomy" id="2901226"/>
    <lineage>
        <taxon>Bacteria</taxon>
        <taxon>Pseudomonadati</taxon>
        <taxon>Pseudomonadota</taxon>
        <taxon>Alphaproteobacteria</taxon>
        <taxon>Hyphomicrobiales</taxon>
        <taxon>Rhizobiaceae</taxon>
        <taxon>Rhizobium/Agrobacterium group</taxon>
        <taxon>Rhizobium</taxon>
    </lineage>
</organism>
<feature type="transmembrane region" description="Helical" evidence="12">
    <location>
        <begin position="133"/>
        <end position="151"/>
    </location>
</feature>
<dbReference type="InterPro" id="IPR036291">
    <property type="entry name" value="NAD(P)-bd_dom_sf"/>
</dbReference>
<evidence type="ECO:0000313" key="15">
    <source>
        <dbReference type="Proteomes" id="UP001139089"/>
    </source>
</evidence>
<comment type="subcellular location">
    <subcellularLocation>
        <location evidence="1">Endoplasmic reticulum</location>
    </subcellularLocation>
</comment>
<evidence type="ECO:0000256" key="8">
    <source>
        <dbReference type="ARBA" id="ARBA00023002"/>
    </source>
</evidence>
<dbReference type="CDD" id="cd08939">
    <property type="entry name" value="KDSR-like_SDR_c"/>
    <property type="match status" value="1"/>
</dbReference>
<dbReference type="AlphaFoldDB" id="A0A9X1T091"/>
<accession>A0A9X1T091</accession>
<dbReference type="GO" id="GO:0030148">
    <property type="term" value="P:sphingolipid biosynthetic process"/>
    <property type="evidence" value="ECO:0007669"/>
    <property type="project" value="InterPro"/>
</dbReference>
<name>A0A9X1T091_9HYPH</name>
<evidence type="ECO:0000256" key="4">
    <source>
        <dbReference type="ARBA" id="ARBA00022741"/>
    </source>
</evidence>
<dbReference type="Gene3D" id="3.40.50.720">
    <property type="entry name" value="NAD(P)-binding Rossmann-like Domain"/>
    <property type="match status" value="1"/>
</dbReference>
<dbReference type="InterPro" id="IPR045022">
    <property type="entry name" value="KDSR-like"/>
</dbReference>
<keyword evidence="4" id="KW-0547">Nucleotide-binding</keyword>
<dbReference type="InterPro" id="IPR020904">
    <property type="entry name" value="Sc_DH/Rdtase_CS"/>
</dbReference>
<keyword evidence="15" id="KW-1185">Reference proteome</keyword>
<keyword evidence="9" id="KW-0443">Lipid metabolism</keyword>